<dbReference type="InterPro" id="IPR007356">
    <property type="entry name" value="tRNA_m1G_MeTrfase_euk"/>
</dbReference>
<keyword evidence="5" id="KW-0819">tRNA processing</keyword>
<evidence type="ECO:0000256" key="7">
    <source>
        <dbReference type="ARBA" id="ARBA00023054"/>
    </source>
</evidence>
<proteinExistence type="predicted"/>
<dbReference type="InterPro" id="IPR038459">
    <property type="entry name" value="MT_TRM10-typ_sf"/>
</dbReference>
<comment type="subcellular location">
    <subcellularLocation>
        <location evidence="1">Mitochondrion</location>
    </subcellularLocation>
</comment>
<reference evidence="13 14" key="1">
    <citation type="submission" date="2025-05" db="UniProtKB">
        <authorList>
            <consortium name="RefSeq"/>
        </authorList>
    </citation>
    <scope>IDENTIFICATION</scope>
    <source>
        <tissue evidence="13 14">Muscle</tissue>
    </source>
</reference>
<keyword evidence="2" id="KW-0489">Methyltransferase</keyword>
<name>A0ABM1B6U2_LIMPO</name>
<dbReference type="Proteomes" id="UP000694941">
    <property type="component" value="Unplaced"/>
</dbReference>
<keyword evidence="3" id="KW-0808">Transferase</keyword>
<gene>
    <name evidence="13 14" type="primary">LOC106460781</name>
</gene>
<keyword evidence="7 10" id="KW-0175">Coiled coil</keyword>
<organism evidence="12 14">
    <name type="scientific">Limulus polyphemus</name>
    <name type="common">Atlantic horseshoe crab</name>
    <dbReference type="NCBI Taxonomy" id="6850"/>
    <lineage>
        <taxon>Eukaryota</taxon>
        <taxon>Metazoa</taxon>
        <taxon>Ecdysozoa</taxon>
        <taxon>Arthropoda</taxon>
        <taxon>Chelicerata</taxon>
        <taxon>Merostomata</taxon>
        <taxon>Xiphosura</taxon>
        <taxon>Limulidae</taxon>
        <taxon>Limulus</taxon>
    </lineage>
</organism>
<dbReference type="InterPro" id="IPR028564">
    <property type="entry name" value="MT_TRM10-typ"/>
</dbReference>
<feature type="domain" description="SAM-dependent MTase TRM10-type" evidence="11">
    <location>
        <begin position="259"/>
        <end position="452"/>
    </location>
</feature>
<sequence>MLTQINLRTMFSQKLRKTILYFNVLRKGYVSLYKTQRFLVQWNSSSRNKLFDMKSYEYMKIKCMFFSQIFHCRPHSFSCAAMCTRDYGNRHFSAMPRQIPNMHKVNLVKIFTNCMPCRTYFSSVKHNNQESTVENFSESNEQFSNLSQNDPETAKKIQLILMECEVARQSGFKAPSVLREKDMKELLLMDSRSARRKYFTFLFKKEVLRISEKEKKELKRAERALKKAETSAEDKHSEYGLGRNTIFLYIRESTMNKFYNHKMASAMIYGQKIVVDLDYSSHMTKRECMNTADQLQELYAVNKCDEDPFDLYFCNAHPENQIVQFLTKTIPNLREYNCFITTTPQSYLDIFPKEKLVYLTPHTRNPLKEYDHEAVYIIGGMVDKGIQKPISLAKAKKEGLKMAKLPLDLYLSWGLGSKSLTLNQVMQILLEVKKSGNWSKALKYVPRRKLMKQTL</sequence>
<evidence type="ECO:0000313" key="14">
    <source>
        <dbReference type="RefSeq" id="XP_013775972.1"/>
    </source>
</evidence>
<keyword evidence="8" id="KW-0496">Mitochondrion</keyword>
<evidence type="ECO:0000259" key="11">
    <source>
        <dbReference type="PROSITE" id="PS51675"/>
    </source>
</evidence>
<dbReference type="PROSITE" id="PS51675">
    <property type="entry name" value="SAM_MT_TRM10"/>
    <property type="match status" value="1"/>
</dbReference>
<evidence type="ECO:0000313" key="13">
    <source>
        <dbReference type="RefSeq" id="XP_013775971.1"/>
    </source>
</evidence>
<keyword evidence="4" id="KW-0949">S-adenosyl-L-methionine</keyword>
<dbReference type="PANTHER" id="PTHR13563">
    <property type="entry name" value="TRNA (GUANINE-9-) METHYLTRANSFERASE"/>
    <property type="match status" value="1"/>
</dbReference>
<evidence type="ECO:0000256" key="2">
    <source>
        <dbReference type="ARBA" id="ARBA00022603"/>
    </source>
</evidence>
<keyword evidence="6" id="KW-0809">Transit peptide</keyword>
<dbReference type="PANTHER" id="PTHR13563:SF5">
    <property type="entry name" value="TRNA METHYLTRANSFERASE 10 HOMOLOG C"/>
    <property type="match status" value="1"/>
</dbReference>
<dbReference type="InterPro" id="IPR025812">
    <property type="entry name" value="Trm10_C_MTase_dom"/>
</dbReference>
<dbReference type="CDD" id="cd18102">
    <property type="entry name" value="Trm10_MRRP1"/>
    <property type="match status" value="1"/>
</dbReference>
<evidence type="ECO:0000256" key="10">
    <source>
        <dbReference type="SAM" id="Coils"/>
    </source>
</evidence>
<dbReference type="RefSeq" id="XP_013775972.1">
    <property type="nucleotide sequence ID" value="XM_013920518.2"/>
</dbReference>
<evidence type="ECO:0000256" key="4">
    <source>
        <dbReference type="ARBA" id="ARBA00022691"/>
    </source>
</evidence>
<accession>A0ABM1B6U2</accession>
<dbReference type="Gene3D" id="3.40.1280.30">
    <property type="match status" value="1"/>
</dbReference>
<evidence type="ECO:0000256" key="6">
    <source>
        <dbReference type="ARBA" id="ARBA00022946"/>
    </source>
</evidence>
<feature type="coiled-coil region" evidence="10">
    <location>
        <begin position="204"/>
        <end position="238"/>
    </location>
</feature>
<evidence type="ECO:0000256" key="3">
    <source>
        <dbReference type="ARBA" id="ARBA00022679"/>
    </source>
</evidence>
<evidence type="ECO:0000256" key="9">
    <source>
        <dbReference type="ARBA" id="ARBA00029803"/>
    </source>
</evidence>
<keyword evidence="12" id="KW-1185">Reference proteome</keyword>
<evidence type="ECO:0000256" key="5">
    <source>
        <dbReference type="ARBA" id="ARBA00022694"/>
    </source>
</evidence>
<evidence type="ECO:0000256" key="1">
    <source>
        <dbReference type="ARBA" id="ARBA00004173"/>
    </source>
</evidence>
<evidence type="ECO:0000313" key="12">
    <source>
        <dbReference type="Proteomes" id="UP000694941"/>
    </source>
</evidence>
<evidence type="ECO:0000256" key="8">
    <source>
        <dbReference type="ARBA" id="ARBA00023128"/>
    </source>
</evidence>
<dbReference type="RefSeq" id="XP_013775971.1">
    <property type="nucleotide sequence ID" value="XM_013920517.2"/>
</dbReference>
<protein>
    <recommendedName>
        <fullName evidence="9">RNA (guanine-9-)-methyltransferase domain-containing protein 1</fullName>
    </recommendedName>
</protein>
<dbReference type="GeneID" id="106460781"/>